<name>A0ABP1MZP7_XYLVO</name>
<evidence type="ECO:0000313" key="4">
    <source>
        <dbReference type="Proteomes" id="UP001642520"/>
    </source>
</evidence>
<keyword evidence="1" id="KW-1133">Transmembrane helix</keyword>
<evidence type="ECO:0000313" key="3">
    <source>
        <dbReference type="EMBL" id="CAL7933001.1"/>
    </source>
</evidence>
<organism evidence="3 4">
    <name type="scientific">Xylocopa violacea</name>
    <name type="common">Violet carpenter bee</name>
    <name type="synonym">Apis violacea</name>
    <dbReference type="NCBI Taxonomy" id="135666"/>
    <lineage>
        <taxon>Eukaryota</taxon>
        <taxon>Metazoa</taxon>
        <taxon>Ecdysozoa</taxon>
        <taxon>Arthropoda</taxon>
        <taxon>Hexapoda</taxon>
        <taxon>Insecta</taxon>
        <taxon>Pterygota</taxon>
        <taxon>Neoptera</taxon>
        <taxon>Endopterygota</taxon>
        <taxon>Hymenoptera</taxon>
        <taxon>Apocrita</taxon>
        <taxon>Aculeata</taxon>
        <taxon>Apoidea</taxon>
        <taxon>Anthophila</taxon>
        <taxon>Apidae</taxon>
        <taxon>Xylocopa</taxon>
        <taxon>Xylocopa</taxon>
    </lineage>
</organism>
<evidence type="ECO:0000259" key="2">
    <source>
        <dbReference type="Pfam" id="PF13843"/>
    </source>
</evidence>
<evidence type="ECO:0000256" key="1">
    <source>
        <dbReference type="SAM" id="Phobius"/>
    </source>
</evidence>
<proteinExistence type="predicted"/>
<dbReference type="EMBL" id="CAXAJV020001280">
    <property type="protein sequence ID" value="CAL7933001.1"/>
    <property type="molecule type" value="Genomic_DNA"/>
</dbReference>
<reference evidence="3 4" key="1">
    <citation type="submission" date="2024-08" db="EMBL/GenBank/DDBJ databases">
        <authorList>
            <person name="Will J Nash"/>
            <person name="Angela Man"/>
            <person name="Seanna McTaggart"/>
            <person name="Kendall Baker"/>
            <person name="Tom Barker"/>
            <person name="Leah Catchpole"/>
            <person name="Alex Durrant"/>
            <person name="Karim Gharbi"/>
            <person name="Naomi Irish"/>
            <person name="Gemy Kaithakottil"/>
            <person name="Debby Ku"/>
            <person name="Aaliyah Providence"/>
            <person name="Felix Shaw"/>
            <person name="David Swarbreck"/>
            <person name="Chris Watkins"/>
            <person name="Ann M. McCartney"/>
            <person name="Giulio Formenti"/>
            <person name="Alice Mouton"/>
            <person name="Noel Vella"/>
            <person name="Bjorn M von Reumont"/>
            <person name="Adriana Vella"/>
            <person name="Wilfried Haerty"/>
        </authorList>
    </citation>
    <scope>NUCLEOTIDE SEQUENCE [LARGE SCALE GENOMIC DNA]</scope>
</reference>
<dbReference type="Pfam" id="PF13843">
    <property type="entry name" value="DDE_Tnp_1_7"/>
    <property type="match status" value="1"/>
</dbReference>
<protein>
    <recommendedName>
        <fullName evidence="2">PiggyBac transposable element-derived protein domain-containing protein</fullName>
    </recommendedName>
</protein>
<dbReference type="InterPro" id="IPR029526">
    <property type="entry name" value="PGBD"/>
</dbReference>
<comment type="caution">
    <text evidence="3">The sequence shown here is derived from an EMBL/GenBank/DDBJ whole genome shotgun (WGS) entry which is preliminary data.</text>
</comment>
<gene>
    <name evidence="3" type="ORF">XYLVIOL_LOCUS241</name>
</gene>
<keyword evidence="1" id="KW-0472">Membrane</keyword>
<dbReference type="PANTHER" id="PTHR46599:SF3">
    <property type="entry name" value="PIGGYBAC TRANSPOSABLE ELEMENT-DERIVED PROTEIN 4"/>
    <property type="match status" value="1"/>
</dbReference>
<dbReference type="PANTHER" id="PTHR46599">
    <property type="entry name" value="PIGGYBAC TRANSPOSABLE ELEMENT-DERIVED PROTEIN 4"/>
    <property type="match status" value="1"/>
</dbReference>
<keyword evidence="1" id="KW-0812">Transmembrane</keyword>
<feature type="domain" description="PiggyBac transposable element-derived protein" evidence="2">
    <location>
        <begin position="91"/>
        <end position="170"/>
    </location>
</feature>
<accession>A0ABP1MZP7</accession>
<feature type="transmembrane region" description="Helical" evidence="1">
    <location>
        <begin position="145"/>
        <end position="164"/>
    </location>
</feature>
<dbReference type="Proteomes" id="UP001642520">
    <property type="component" value="Unassembled WGS sequence"/>
</dbReference>
<keyword evidence="4" id="KW-1185">Reference proteome</keyword>
<sequence>MDMEISDSDESIIRSRRKAARLRILSSSSYEDFVNVINEENECSTEEEDLISKSENEDHDEEWQEVKERTVVINEYSEEEEFLHENIDCNDPFALYKLFFTDYILEKIVDETNKYATQSINNSSSSSRIHQQDWQSVTRDEMNTFFGILLIICIVQLPEIRLYWSNNDMYS</sequence>